<keyword evidence="7" id="KW-1015">Disulfide bond</keyword>
<dbReference type="EMBL" id="OZ075128">
    <property type="protein sequence ID" value="CAL4954333.1"/>
    <property type="molecule type" value="Genomic_DNA"/>
</dbReference>
<evidence type="ECO:0000256" key="1">
    <source>
        <dbReference type="ARBA" id="ARBA00001973"/>
    </source>
</evidence>
<proteinExistence type="inferred from homology"/>
<dbReference type="Pfam" id="PF00264">
    <property type="entry name" value="Tyrosinase"/>
    <property type="match status" value="1"/>
</dbReference>
<name>A0ABC8Z2B9_9POAL</name>
<keyword evidence="4" id="KW-0883">Thioether bond</keyword>
<dbReference type="InterPro" id="IPR002227">
    <property type="entry name" value="Tyrosinase_Cu-bd"/>
</dbReference>
<feature type="chain" id="PRO_5044842221" description="Tyrosinase copper-binding domain-containing protein" evidence="9">
    <location>
        <begin position="24"/>
        <end position="627"/>
    </location>
</feature>
<dbReference type="AlphaFoldDB" id="A0ABC8Z2B9"/>
<dbReference type="SUPFAM" id="SSF48056">
    <property type="entry name" value="Di-copper centre-containing domain"/>
    <property type="match status" value="1"/>
</dbReference>
<dbReference type="InterPro" id="IPR050316">
    <property type="entry name" value="Tyrosinase/Hemocyanin"/>
</dbReference>
<protein>
    <recommendedName>
        <fullName evidence="10">Tyrosinase copper-binding domain-containing protein</fullName>
    </recommendedName>
</protein>
<keyword evidence="9" id="KW-0732">Signal</keyword>
<evidence type="ECO:0000256" key="8">
    <source>
        <dbReference type="SAM" id="MobiDB-lite"/>
    </source>
</evidence>
<keyword evidence="3" id="KW-0479">Metal-binding</keyword>
<dbReference type="InterPro" id="IPR022739">
    <property type="entry name" value="Polyphenol_oxidase_cen"/>
</dbReference>
<organism evidence="11 12">
    <name type="scientific">Urochloa decumbens</name>
    <dbReference type="NCBI Taxonomy" id="240449"/>
    <lineage>
        <taxon>Eukaryota</taxon>
        <taxon>Viridiplantae</taxon>
        <taxon>Streptophyta</taxon>
        <taxon>Embryophyta</taxon>
        <taxon>Tracheophyta</taxon>
        <taxon>Spermatophyta</taxon>
        <taxon>Magnoliopsida</taxon>
        <taxon>Liliopsida</taxon>
        <taxon>Poales</taxon>
        <taxon>Poaceae</taxon>
        <taxon>PACMAD clade</taxon>
        <taxon>Panicoideae</taxon>
        <taxon>Panicodae</taxon>
        <taxon>Paniceae</taxon>
        <taxon>Melinidinae</taxon>
        <taxon>Urochloa</taxon>
    </lineage>
</organism>
<comment type="cofactor">
    <cofactor evidence="1">
        <name>Cu(2+)</name>
        <dbReference type="ChEBI" id="CHEBI:29036"/>
    </cofactor>
</comment>
<accession>A0ABC8Z2B9</accession>
<dbReference type="Proteomes" id="UP001497457">
    <property type="component" value="Chromosome 18b"/>
</dbReference>
<keyword evidence="5" id="KW-0560">Oxidoreductase</keyword>
<dbReference type="PROSITE" id="PS00498">
    <property type="entry name" value="TYROSINASE_2"/>
    <property type="match status" value="1"/>
</dbReference>
<evidence type="ECO:0000256" key="4">
    <source>
        <dbReference type="ARBA" id="ARBA00022784"/>
    </source>
</evidence>
<dbReference type="InterPro" id="IPR008922">
    <property type="entry name" value="Di-copper_centre_dom_sf"/>
</dbReference>
<evidence type="ECO:0000256" key="7">
    <source>
        <dbReference type="ARBA" id="ARBA00023157"/>
    </source>
</evidence>
<dbReference type="InterPro" id="IPR022740">
    <property type="entry name" value="Polyphenol_oxidase_C"/>
</dbReference>
<evidence type="ECO:0000256" key="2">
    <source>
        <dbReference type="ARBA" id="ARBA00009928"/>
    </source>
</evidence>
<gene>
    <name evidence="11" type="ORF">URODEC1_LOCUS40741</name>
</gene>
<dbReference type="PANTHER" id="PTHR11474">
    <property type="entry name" value="TYROSINASE FAMILY MEMBER"/>
    <property type="match status" value="1"/>
</dbReference>
<feature type="domain" description="Tyrosinase copper-binding" evidence="10">
    <location>
        <begin position="386"/>
        <end position="397"/>
    </location>
</feature>
<feature type="region of interest" description="Disordered" evidence="8">
    <location>
        <begin position="113"/>
        <end position="132"/>
    </location>
</feature>
<dbReference type="GO" id="GO:0016491">
    <property type="term" value="F:oxidoreductase activity"/>
    <property type="evidence" value="ECO:0007669"/>
    <property type="project" value="UniProtKB-KW"/>
</dbReference>
<dbReference type="GO" id="GO:0046872">
    <property type="term" value="F:metal ion binding"/>
    <property type="evidence" value="ECO:0007669"/>
    <property type="project" value="UniProtKB-KW"/>
</dbReference>
<evidence type="ECO:0000313" key="12">
    <source>
        <dbReference type="Proteomes" id="UP001497457"/>
    </source>
</evidence>
<feature type="signal peptide" evidence="9">
    <location>
        <begin position="1"/>
        <end position="23"/>
    </location>
</feature>
<evidence type="ECO:0000256" key="5">
    <source>
        <dbReference type="ARBA" id="ARBA00023002"/>
    </source>
</evidence>
<keyword evidence="6" id="KW-0186">Copper</keyword>
<dbReference type="Pfam" id="PF12143">
    <property type="entry name" value="PPO1_KFDV"/>
    <property type="match status" value="1"/>
</dbReference>
<dbReference type="Gene3D" id="1.10.1280.10">
    <property type="entry name" value="Di-copper center containing domain from catechol oxidase"/>
    <property type="match status" value="2"/>
</dbReference>
<evidence type="ECO:0000259" key="10">
    <source>
        <dbReference type="PROSITE" id="PS00498"/>
    </source>
</evidence>
<comment type="similarity">
    <text evidence="2">Belongs to the tyrosinase family.</text>
</comment>
<keyword evidence="12" id="KW-1185">Reference proteome</keyword>
<reference evidence="11" key="1">
    <citation type="submission" date="2024-10" db="EMBL/GenBank/DDBJ databases">
        <authorList>
            <person name="Ryan C."/>
        </authorList>
    </citation>
    <scope>NUCLEOTIDE SEQUENCE [LARGE SCALE GENOMIC DNA]</scope>
</reference>
<dbReference type="PANTHER" id="PTHR11474:SF100">
    <property type="entry name" value="POLYPHENOL OXIDASE FAMILY PROTEIN-RELATED"/>
    <property type="match status" value="1"/>
</dbReference>
<evidence type="ECO:0000256" key="9">
    <source>
        <dbReference type="SAM" id="SignalP"/>
    </source>
</evidence>
<evidence type="ECO:0000256" key="3">
    <source>
        <dbReference type="ARBA" id="ARBA00022723"/>
    </source>
</evidence>
<evidence type="ECO:0000313" key="11">
    <source>
        <dbReference type="EMBL" id="CAL4954333.1"/>
    </source>
</evidence>
<evidence type="ECO:0000256" key="6">
    <source>
        <dbReference type="ARBA" id="ARBA00023008"/>
    </source>
</evidence>
<dbReference type="Pfam" id="PF12142">
    <property type="entry name" value="PPO1_DWL"/>
    <property type="match status" value="1"/>
</dbReference>
<dbReference type="PRINTS" id="PR00092">
    <property type="entry name" value="TYROSINASE"/>
</dbReference>
<sequence length="627" mass="69089">MAASGSKSGALLRVLLFCALAAAATTLLPLATRPCTHSLPRSILAATGLDSYLLSCAGDSGASQGDGAADRTGRAARPIVTNQLCAKGKLPPDALPPLHCCPPASTSEPVNFTFPDPTEPLRKRRPAHAGGGAEEHMAKYARAVALMKALPSSDPRSFYQQANVHCAYCTGAHRQAGRPDLGVQVHFSWLFYPFHRAYLYFFERIAAKLLWDPGFALPFWVWDVPEGMRIPEVFVDVASPLQDPIREKSHAPPKVADLDFVRGAEKNLTDEQQTLLNLRLMYKQVHSSVVYFTFFSPSTLFAFSSDPDSGVLLFLLLLLFETFIQMVSNAALPSLFLGQPYRAGDPERPGAGSVELAPHNTMHVWTGEKSRPHAENMGVYYSAGRDPIFYPHHANVDRLWECWRGIIDGGGRRGRHAEFADPDWLDSSFLLYDEESRLVRVTVRNVLDAEKLRYAYDDAGVGLPWLGARPPVTPGVNPKDGWLVSVRFPVSLDAAVTAEVRRPWPPTSARRRRSMQEQQQQAQAAAEEVLVVEGIEADAGDFVRFDVFVNAREYEKVPLGGREMAGTFVTLKHPGEEGMVVRTSMRVALSELLEDLRAEGDDSVTVTLVPVRGKVRIGGLRIVYMEV</sequence>